<dbReference type="Proteomes" id="UP000031829">
    <property type="component" value="Chromosome"/>
</dbReference>
<gene>
    <name evidence="1" type="ORF">BG04_4182</name>
</gene>
<dbReference type="EMBL" id="CP009920">
    <property type="protein sequence ID" value="AJI20614.1"/>
    <property type="molecule type" value="Genomic_DNA"/>
</dbReference>
<dbReference type="AlphaFoldDB" id="A0A0B6ALC3"/>
<proteinExistence type="predicted"/>
<organism evidence="1 2">
    <name type="scientific">Priestia megaterium (strain ATCC 14581 / DSM 32 / CCUG 1817 / JCM 2506 / NBRC 15308 / NCIMB 9376 / NCTC 10342 / NRRL B-14308 / VKM B-512 / Ford 19)</name>
    <name type="common">Bacillus megaterium</name>
    <dbReference type="NCBI Taxonomy" id="1348623"/>
    <lineage>
        <taxon>Bacteria</taxon>
        <taxon>Bacillati</taxon>
        <taxon>Bacillota</taxon>
        <taxon>Bacilli</taxon>
        <taxon>Bacillales</taxon>
        <taxon>Bacillaceae</taxon>
        <taxon>Priestia</taxon>
    </lineage>
</organism>
<accession>A0A0B6ALC3</accession>
<evidence type="ECO:0000313" key="2">
    <source>
        <dbReference type="Proteomes" id="UP000031829"/>
    </source>
</evidence>
<dbReference type="RefSeq" id="WP_034652865.1">
    <property type="nucleotide sequence ID" value="NZ_BCVB01000005.1"/>
</dbReference>
<dbReference type="KEGG" id="bmeg:BG04_4182"/>
<sequence length="169" mass="19795">MDILDAKVVNTKYGLETYLDVSESVEIKEIHMPSSENQSHKIKFGIKYFLLREGKYYDSQKGYFWLCMNHDFSSFMLSETETESLFAVKSEEEREATKTLLAEWFIQTNAYKEVINECIHQIKTENIRTEEDIEDRVDAIQFLEKLKVLTAKEIENASIENLYALQQIG</sequence>
<name>A0A0B6ALC3_PRIM2</name>
<dbReference type="HOGENOM" id="CLU_1640409_0_0_9"/>
<reference evidence="1 2" key="1">
    <citation type="journal article" date="2015" name="Genome Announc.">
        <title>Complete genome sequences for 35 biothreat assay-relevant bacillus species.</title>
        <authorList>
            <person name="Johnson S.L."/>
            <person name="Daligault H.E."/>
            <person name="Davenport K.W."/>
            <person name="Jaissle J."/>
            <person name="Frey K.G."/>
            <person name="Ladner J.T."/>
            <person name="Broomall S.M."/>
            <person name="Bishop-Lilly K.A."/>
            <person name="Bruce D.C."/>
            <person name="Gibbons H.S."/>
            <person name="Coyne S.R."/>
            <person name="Lo C.C."/>
            <person name="Meincke L."/>
            <person name="Munk A.C."/>
            <person name="Koroleva G.I."/>
            <person name="Rosenzweig C.N."/>
            <person name="Palacios G.F."/>
            <person name="Redden C.L."/>
            <person name="Minogue T.D."/>
            <person name="Chain P.S."/>
        </authorList>
    </citation>
    <scope>NUCLEOTIDE SEQUENCE [LARGE SCALE GENOMIC DNA]</scope>
    <source>
        <strain evidence="2">ATCC 14581 / DSM 32 / JCM 2506 / NBRC 15308 / NCIMB 9376 / NCTC 10342 / NRRL B-14308 / VKM B-512</strain>
    </source>
</reference>
<evidence type="ECO:0000313" key="1">
    <source>
        <dbReference type="EMBL" id="AJI20614.1"/>
    </source>
</evidence>
<protein>
    <submittedName>
        <fullName evidence="1">Uncharacterized protein</fullName>
    </submittedName>
</protein>
<dbReference type="GeneID" id="93642198"/>